<dbReference type="AlphaFoldDB" id="A0A834INJ1"/>
<evidence type="ECO:0000256" key="2">
    <source>
        <dbReference type="SAM" id="MobiDB-lite"/>
    </source>
</evidence>
<keyword evidence="4" id="KW-1185">Reference proteome</keyword>
<name>A0A834INJ1_RHYFE</name>
<dbReference type="EMBL" id="JAACXV010000213">
    <property type="protein sequence ID" value="KAF7281928.1"/>
    <property type="molecule type" value="Genomic_DNA"/>
</dbReference>
<comment type="caution">
    <text evidence="3">The sequence shown here is derived from an EMBL/GenBank/DDBJ whole genome shotgun (WGS) entry which is preliminary data.</text>
</comment>
<sequence>MSKKSKGKSSKQNDALGTPSKISGPIIPKNDDVELHIHAKPGAKQNTITGIGDESINVQINAPPVDGSANTELVKYIASVLGLKSSAVHLDRGHKSREKVLKISGMSVDDVKLKLEKQISDK</sequence>
<reference evidence="3" key="1">
    <citation type="submission" date="2020-08" db="EMBL/GenBank/DDBJ databases">
        <title>Genome sequencing and assembly of the red palm weevil Rhynchophorus ferrugineus.</title>
        <authorList>
            <person name="Dias G.B."/>
            <person name="Bergman C.M."/>
            <person name="Manee M."/>
        </authorList>
    </citation>
    <scope>NUCLEOTIDE SEQUENCE</scope>
    <source>
        <strain evidence="3">AA-2017</strain>
        <tissue evidence="3">Whole larva</tissue>
    </source>
</reference>
<dbReference type="GO" id="GO:0005737">
    <property type="term" value="C:cytoplasm"/>
    <property type="evidence" value="ECO:0007669"/>
    <property type="project" value="TreeGrafter"/>
</dbReference>
<dbReference type="HAMAP" id="MF_00634">
    <property type="entry name" value="UPF0235"/>
    <property type="match status" value="1"/>
</dbReference>
<dbReference type="Proteomes" id="UP000625711">
    <property type="component" value="Unassembled WGS sequence"/>
</dbReference>
<dbReference type="Pfam" id="PF02594">
    <property type="entry name" value="DUF167"/>
    <property type="match status" value="1"/>
</dbReference>
<evidence type="ECO:0000256" key="1">
    <source>
        <dbReference type="ARBA" id="ARBA00010364"/>
    </source>
</evidence>
<dbReference type="SUPFAM" id="SSF69786">
    <property type="entry name" value="YggU-like"/>
    <property type="match status" value="1"/>
</dbReference>
<dbReference type="PANTHER" id="PTHR13420">
    <property type="entry name" value="UPF0235 PROTEIN C15ORF40"/>
    <property type="match status" value="1"/>
</dbReference>
<accession>A0A834INJ1</accession>
<feature type="region of interest" description="Disordered" evidence="2">
    <location>
        <begin position="1"/>
        <end position="29"/>
    </location>
</feature>
<comment type="similarity">
    <text evidence="1">Belongs to the UPF0235 family.</text>
</comment>
<proteinExistence type="inferred from homology"/>
<gene>
    <name evidence="3" type="ORF">GWI33_004047</name>
</gene>
<dbReference type="InterPro" id="IPR036591">
    <property type="entry name" value="YggU-like_sf"/>
</dbReference>
<evidence type="ECO:0000313" key="3">
    <source>
        <dbReference type="EMBL" id="KAF7281928.1"/>
    </source>
</evidence>
<dbReference type="PANTHER" id="PTHR13420:SF7">
    <property type="entry name" value="UPF0235 PROTEIN C15ORF40"/>
    <property type="match status" value="1"/>
</dbReference>
<dbReference type="SMART" id="SM01152">
    <property type="entry name" value="DUF167"/>
    <property type="match status" value="1"/>
</dbReference>
<dbReference type="Gene3D" id="3.30.1200.10">
    <property type="entry name" value="YggU-like"/>
    <property type="match status" value="1"/>
</dbReference>
<dbReference type="NCBIfam" id="TIGR00251">
    <property type="entry name" value="DUF167 family protein"/>
    <property type="match status" value="1"/>
</dbReference>
<dbReference type="OrthoDB" id="244097at2759"/>
<evidence type="ECO:0000313" key="4">
    <source>
        <dbReference type="Proteomes" id="UP000625711"/>
    </source>
</evidence>
<dbReference type="InterPro" id="IPR003746">
    <property type="entry name" value="DUF167"/>
</dbReference>
<protein>
    <submittedName>
        <fullName evidence="3">Uncharacterized protein</fullName>
    </submittedName>
</protein>
<organism evidence="3 4">
    <name type="scientific">Rhynchophorus ferrugineus</name>
    <name type="common">Red palm weevil</name>
    <name type="synonym">Curculio ferrugineus</name>
    <dbReference type="NCBI Taxonomy" id="354439"/>
    <lineage>
        <taxon>Eukaryota</taxon>
        <taxon>Metazoa</taxon>
        <taxon>Ecdysozoa</taxon>
        <taxon>Arthropoda</taxon>
        <taxon>Hexapoda</taxon>
        <taxon>Insecta</taxon>
        <taxon>Pterygota</taxon>
        <taxon>Neoptera</taxon>
        <taxon>Endopterygota</taxon>
        <taxon>Coleoptera</taxon>
        <taxon>Polyphaga</taxon>
        <taxon>Cucujiformia</taxon>
        <taxon>Curculionidae</taxon>
        <taxon>Dryophthorinae</taxon>
        <taxon>Rhynchophorus</taxon>
    </lineage>
</organism>